<organism evidence="2 3">
    <name type="scientific">Chlamydomonas reinhardtii</name>
    <name type="common">Chlamydomonas smithii</name>
    <dbReference type="NCBI Taxonomy" id="3055"/>
    <lineage>
        <taxon>Eukaryota</taxon>
        <taxon>Viridiplantae</taxon>
        <taxon>Chlorophyta</taxon>
        <taxon>core chlorophytes</taxon>
        <taxon>Chlorophyceae</taxon>
        <taxon>CS clade</taxon>
        <taxon>Chlamydomonadales</taxon>
        <taxon>Chlamydomonadaceae</taxon>
        <taxon>Chlamydomonas</taxon>
    </lineage>
</organism>
<feature type="compositionally biased region" description="Acidic residues" evidence="1">
    <location>
        <begin position="374"/>
        <end position="396"/>
    </location>
</feature>
<dbReference type="OrthoDB" id="549711at2759"/>
<protein>
    <submittedName>
        <fullName evidence="2">Uncharacterized protein</fullName>
    </submittedName>
</protein>
<dbReference type="AlphaFoldDB" id="A0A2K3DLF6"/>
<gene>
    <name evidence="2" type="ORF">CHLRE_07g353150v5</name>
</gene>
<reference evidence="2 3" key="1">
    <citation type="journal article" date="2007" name="Science">
        <title>The Chlamydomonas genome reveals the evolution of key animal and plant functions.</title>
        <authorList>
            <person name="Merchant S.S."/>
            <person name="Prochnik S.E."/>
            <person name="Vallon O."/>
            <person name="Harris E.H."/>
            <person name="Karpowicz S.J."/>
            <person name="Witman G.B."/>
            <person name="Terry A."/>
            <person name="Salamov A."/>
            <person name="Fritz-Laylin L.K."/>
            <person name="Marechal-Drouard L."/>
            <person name="Marshall W.F."/>
            <person name="Qu L.H."/>
            <person name="Nelson D.R."/>
            <person name="Sanderfoot A.A."/>
            <person name="Spalding M.H."/>
            <person name="Kapitonov V.V."/>
            <person name="Ren Q."/>
            <person name="Ferris P."/>
            <person name="Lindquist E."/>
            <person name="Shapiro H."/>
            <person name="Lucas S.M."/>
            <person name="Grimwood J."/>
            <person name="Schmutz J."/>
            <person name="Cardol P."/>
            <person name="Cerutti H."/>
            <person name="Chanfreau G."/>
            <person name="Chen C.L."/>
            <person name="Cognat V."/>
            <person name="Croft M.T."/>
            <person name="Dent R."/>
            <person name="Dutcher S."/>
            <person name="Fernandez E."/>
            <person name="Fukuzawa H."/>
            <person name="Gonzalez-Ballester D."/>
            <person name="Gonzalez-Halphen D."/>
            <person name="Hallmann A."/>
            <person name="Hanikenne M."/>
            <person name="Hippler M."/>
            <person name="Inwood W."/>
            <person name="Jabbari K."/>
            <person name="Kalanon M."/>
            <person name="Kuras R."/>
            <person name="Lefebvre P.A."/>
            <person name="Lemaire S.D."/>
            <person name="Lobanov A.V."/>
            <person name="Lohr M."/>
            <person name="Manuell A."/>
            <person name="Meier I."/>
            <person name="Mets L."/>
            <person name="Mittag M."/>
            <person name="Mittelmeier T."/>
            <person name="Moroney J.V."/>
            <person name="Moseley J."/>
            <person name="Napoli C."/>
            <person name="Nedelcu A.M."/>
            <person name="Niyogi K."/>
            <person name="Novoselov S.V."/>
            <person name="Paulsen I.T."/>
            <person name="Pazour G."/>
            <person name="Purton S."/>
            <person name="Ral J.P."/>
            <person name="Riano-Pachon D.M."/>
            <person name="Riekhof W."/>
            <person name="Rymarquis L."/>
            <person name="Schroda M."/>
            <person name="Stern D."/>
            <person name="Umen J."/>
            <person name="Willows R."/>
            <person name="Wilson N."/>
            <person name="Zimmer S.L."/>
            <person name="Allmer J."/>
            <person name="Balk J."/>
            <person name="Bisova K."/>
            <person name="Chen C.J."/>
            <person name="Elias M."/>
            <person name="Gendler K."/>
            <person name="Hauser C."/>
            <person name="Lamb M.R."/>
            <person name="Ledford H."/>
            <person name="Long J.C."/>
            <person name="Minagawa J."/>
            <person name="Page M.D."/>
            <person name="Pan J."/>
            <person name="Pootakham W."/>
            <person name="Roje S."/>
            <person name="Rose A."/>
            <person name="Stahlberg E."/>
            <person name="Terauchi A.M."/>
            <person name="Yang P."/>
            <person name="Ball S."/>
            <person name="Bowler C."/>
            <person name="Dieckmann C.L."/>
            <person name="Gladyshev V.N."/>
            <person name="Green P."/>
            <person name="Jorgensen R."/>
            <person name="Mayfield S."/>
            <person name="Mueller-Roeber B."/>
            <person name="Rajamani S."/>
            <person name="Sayre R.T."/>
            <person name="Brokstein P."/>
            <person name="Dubchak I."/>
            <person name="Goodstein D."/>
            <person name="Hornick L."/>
            <person name="Huang Y.W."/>
            <person name="Jhaveri J."/>
            <person name="Luo Y."/>
            <person name="Martinez D."/>
            <person name="Ngau W.C."/>
            <person name="Otillar B."/>
            <person name="Poliakov A."/>
            <person name="Porter A."/>
            <person name="Szajkowski L."/>
            <person name="Werner G."/>
            <person name="Zhou K."/>
            <person name="Grigoriev I.V."/>
            <person name="Rokhsar D.S."/>
            <person name="Grossman A.R."/>
        </authorList>
    </citation>
    <scope>NUCLEOTIDE SEQUENCE [LARGE SCALE GENOMIC DNA]</scope>
    <source>
        <strain evidence="3">CC-503</strain>
    </source>
</reference>
<keyword evidence="3" id="KW-1185">Reference proteome</keyword>
<dbReference type="InterPro" id="IPR024530">
    <property type="entry name" value="QSregVF_b"/>
</dbReference>
<evidence type="ECO:0000256" key="1">
    <source>
        <dbReference type="SAM" id="MobiDB-lite"/>
    </source>
</evidence>
<sequence length="396" mass="41219">MSQASGSFVANGKENDKASEASERAEATNTLTATGAAGSSDSAATRTRAQVTPFKRVRDDGGAAAMELDPAFDSAAGEAAGSAAGVAPSQDGAQGLEAAQHGELGRAAAVDTEQRHEQQAAGGAEQQPQPQVAMEEEQPPPPQQQADLEAQAAAEAAAAAQAAAEAEAAAAAQQAAVLAGNMPFGQFAGRPLTHVPVSYVSWMCQQEGIFVNPPVGEALRQRMLDLNLIQPAPPGAAAPVTGRAYLSQFQPVWRVAPATPEDQQAAQAAVMAFGMHAGLRVRHIPANYIRWMCDVAPGFWNLDQPYKRTLLRQLEVLGRVEWTAGGQVVLAAGELAALQAANVGQLWQDMDDEDWDNNHMGLVVGGAGGPLQLADEDGVNDEGDGEEGDGDEEEEM</sequence>
<feature type="compositionally biased region" description="Low complexity" evidence="1">
    <location>
        <begin position="27"/>
        <end position="49"/>
    </location>
</feature>
<dbReference type="PANTHER" id="PTHR40613:SF1">
    <property type="entry name" value="CYTOPLASMIC PROTEIN"/>
    <property type="match status" value="1"/>
</dbReference>
<feature type="region of interest" description="Disordered" evidence="1">
    <location>
        <begin position="102"/>
        <end position="153"/>
    </location>
</feature>
<proteinExistence type="predicted"/>
<feature type="region of interest" description="Disordered" evidence="1">
    <location>
        <begin position="1"/>
        <end position="70"/>
    </location>
</feature>
<dbReference type="EMBL" id="CM008968">
    <property type="protein sequence ID" value="PNW81369.1"/>
    <property type="molecule type" value="Genomic_DNA"/>
</dbReference>
<dbReference type="Proteomes" id="UP000006906">
    <property type="component" value="Chromosome 7"/>
</dbReference>
<feature type="region of interest" description="Disordered" evidence="1">
    <location>
        <begin position="371"/>
        <end position="396"/>
    </location>
</feature>
<evidence type="ECO:0000313" key="2">
    <source>
        <dbReference type="EMBL" id="PNW81369.1"/>
    </source>
</evidence>
<dbReference type="RefSeq" id="XP_042923167.1">
    <property type="nucleotide sequence ID" value="XM_043064599.1"/>
</dbReference>
<dbReference type="InParanoid" id="A0A2K3DLF6"/>
<name>A0A2K3DLF6_CHLRE</name>
<dbReference type="KEGG" id="cre:CHLRE_07g353150v5"/>
<feature type="compositionally biased region" description="Basic and acidic residues" evidence="1">
    <location>
        <begin position="13"/>
        <end position="26"/>
    </location>
</feature>
<feature type="compositionally biased region" description="Low complexity" evidence="1">
    <location>
        <begin position="119"/>
        <end position="133"/>
    </location>
</feature>
<evidence type="ECO:0000313" key="3">
    <source>
        <dbReference type="Proteomes" id="UP000006906"/>
    </source>
</evidence>
<dbReference type="Pfam" id="PF12843">
    <property type="entry name" value="QSregVF_b"/>
    <property type="match status" value="1"/>
</dbReference>
<dbReference type="PANTHER" id="PTHR40613">
    <property type="match status" value="1"/>
</dbReference>
<accession>A0A2K3DLF6</accession>
<dbReference type="Gramene" id="PNW81369">
    <property type="protein sequence ID" value="PNW81369"/>
    <property type="gene ID" value="CHLRE_07g353150v5"/>
</dbReference>
<dbReference type="GeneID" id="66054218"/>
<feature type="compositionally biased region" description="Low complexity" evidence="1">
    <location>
        <begin position="144"/>
        <end position="153"/>
    </location>
</feature>